<reference evidence="1" key="1">
    <citation type="submission" date="2020-05" db="EMBL/GenBank/DDBJ databases">
        <title>Large-scale comparative analyses of tick genomes elucidate their genetic diversity and vector capacities.</title>
        <authorList>
            <person name="Jia N."/>
            <person name="Wang J."/>
            <person name="Shi W."/>
            <person name="Du L."/>
            <person name="Sun Y."/>
            <person name="Zhan W."/>
            <person name="Jiang J."/>
            <person name="Wang Q."/>
            <person name="Zhang B."/>
            <person name="Ji P."/>
            <person name="Sakyi L.B."/>
            <person name="Cui X."/>
            <person name="Yuan T."/>
            <person name="Jiang B."/>
            <person name="Yang W."/>
            <person name="Lam T.T.-Y."/>
            <person name="Chang Q."/>
            <person name="Ding S."/>
            <person name="Wang X."/>
            <person name="Zhu J."/>
            <person name="Ruan X."/>
            <person name="Zhao L."/>
            <person name="Wei J."/>
            <person name="Que T."/>
            <person name="Du C."/>
            <person name="Cheng J."/>
            <person name="Dai P."/>
            <person name="Han X."/>
            <person name="Huang E."/>
            <person name="Gao Y."/>
            <person name="Liu J."/>
            <person name="Shao H."/>
            <person name="Ye R."/>
            <person name="Li L."/>
            <person name="Wei W."/>
            <person name="Wang X."/>
            <person name="Wang C."/>
            <person name="Yang T."/>
            <person name="Huo Q."/>
            <person name="Li W."/>
            <person name="Guo W."/>
            <person name="Chen H."/>
            <person name="Zhou L."/>
            <person name="Ni X."/>
            <person name="Tian J."/>
            <person name="Zhou Y."/>
            <person name="Sheng Y."/>
            <person name="Liu T."/>
            <person name="Pan Y."/>
            <person name="Xia L."/>
            <person name="Li J."/>
            <person name="Zhao F."/>
            <person name="Cao W."/>
        </authorList>
    </citation>
    <scope>NUCLEOTIDE SEQUENCE</scope>
    <source>
        <strain evidence="1">Dsil-2018</strain>
    </source>
</reference>
<gene>
    <name evidence="1" type="ORF">HPB49_013971</name>
</gene>
<comment type="caution">
    <text evidence="1">The sequence shown here is derived from an EMBL/GenBank/DDBJ whole genome shotgun (WGS) entry which is preliminary data.</text>
</comment>
<sequence>MKTSAIFLVVVAALHGVDSAFVGSLLLPFGGITSTIGVIRFKISVAAAVLSMLGQGFNGDADVRTGANVVGSLSREESERRGLLDLVMTTTTTTEQPQVRVSPIPALQDILNVDQKPKPQTDLLFTFLKDLDDQGCVSRMVCESAADAQRLGKVGKATVHFFNNNVVLKTGPASVFVAAAEIGRSRGLAGCAQAFPDCTANLPDIISVSGLM</sequence>
<keyword evidence="2" id="KW-1185">Reference proteome</keyword>
<evidence type="ECO:0000313" key="1">
    <source>
        <dbReference type="EMBL" id="KAH7959810.1"/>
    </source>
</evidence>
<accession>A0ACB8D614</accession>
<proteinExistence type="predicted"/>
<evidence type="ECO:0000313" key="2">
    <source>
        <dbReference type="Proteomes" id="UP000821865"/>
    </source>
</evidence>
<organism evidence="1 2">
    <name type="scientific">Dermacentor silvarum</name>
    <name type="common">Tick</name>
    <dbReference type="NCBI Taxonomy" id="543639"/>
    <lineage>
        <taxon>Eukaryota</taxon>
        <taxon>Metazoa</taxon>
        <taxon>Ecdysozoa</taxon>
        <taxon>Arthropoda</taxon>
        <taxon>Chelicerata</taxon>
        <taxon>Arachnida</taxon>
        <taxon>Acari</taxon>
        <taxon>Parasitiformes</taxon>
        <taxon>Ixodida</taxon>
        <taxon>Ixodoidea</taxon>
        <taxon>Ixodidae</taxon>
        <taxon>Rhipicephalinae</taxon>
        <taxon>Dermacentor</taxon>
    </lineage>
</organism>
<dbReference type="Proteomes" id="UP000821865">
    <property type="component" value="Chromosome 3"/>
</dbReference>
<dbReference type="EMBL" id="CM023472">
    <property type="protein sequence ID" value="KAH7959810.1"/>
    <property type="molecule type" value="Genomic_DNA"/>
</dbReference>
<protein>
    <submittedName>
        <fullName evidence="1">Uncharacterized protein</fullName>
    </submittedName>
</protein>
<name>A0ACB8D614_DERSI</name>